<dbReference type="GO" id="GO:0006281">
    <property type="term" value="P:DNA repair"/>
    <property type="evidence" value="ECO:0007669"/>
    <property type="project" value="TreeGrafter"/>
</dbReference>
<reference evidence="1 2" key="1">
    <citation type="submission" date="2015-01" db="EMBL/GenBank/DDBJ databases">
        <authorList>
            <person name="Pelicic Vladimir"/>
        </authorList>
    </citation>
    <scope>NUCLEOTIDE SEQUENCE [LARGE SCALE GENOMIC DNA]</scope>
    <source>
        <strain evidence="1 2">2908</strain>
    </source>
</reference>
<evidence type="ECO:0000313" key="1">
    <source>
        <dbReference type="EMBL" id="CEL90069.1"/>
    </source>
</evidence>
<dbReference type="Gene3D" id="1.10.150.240">
    <property type="entry name" value="Putative phosphatase, domain 2"/>
    <property type="match status" value="1"/>
</dbReference>
<dbReference type="Proteomes" id="UP000183504">
    <property type="component" value="Unassembled WGS sequence"/>
</dbReference>
<dbReference type="InterPro" id="IPR023214">
    <property type="entry name" value="HAD_sf"/>
</dbReference>
<dbReference type="Pfam" id="PF13419">
    <property type="entry name" value="HAD_2"/>
    <property type="match status" value="1"/>
</dbReference>
<keyword evidence="1" id="KW-0378">Hydrolase</keyword>
<dbReference type="EMBL" id="CDMW01000001">
    <property type="protein sequence ID" value="CEL90069.1"/>
    <property type="molecule type" value="Genomic_DNA"/>
</dbReference>
<dbReference type="PANTHER" id="PTHR43434:SF25">
    <property type="entry name" value="PHOSPHOGLYCOLATE PHOSPHATASE"/>
    <property type="match status" value="1"/>
</dbReference>
<dbReference type="InterPro" id="IPR006439">
    <property type="entry name" value="HAD-SF_hydro_IA"/>
</dbReference>
<dbReference type="NCBIfam" id="TIGR01549">
    <property type="entry name" value="HAD-SF-IA-v1"/>
    <property type="match status" value="1"/>
</dbReference>
<dbReference type="InterPro" id="IPR036412">
    <property type="entry name" value="HAD-like_sf"/>
</dbReference>
<dbReference type="SFLD" id="SFLDG01129">
    <property type="entry name" value="C1.5:_HAD__Beta-PGM__Phosphata"/>
    <property type="match status" value="1"/>
</dbReference>
<dbReference type="GO" id="GO:0008967">
    <property type="term" value="F:phosphoglycolate phosphatase activity"/>
    <property type="evidence" value="ECO:0007669"/>
    <property type="project" value="UniProtKB-EC"/>
</dbReference>
<protein>
    <submittedName>
        <fullName evidence="1">Phosphoglycolate phosphatase</fullName>
        <ecNumber evidence="1">3.1.3.18</ecNumber>
    </submittedName>
</protein>
<dbReference type="Gene3D" id="3.40.50.1000">
    <property type="entry name" value="HAD superfamily/HAD-like"/>
    <property type="match status" value="1"/>
</dbReference>
<dbReference type="PANTHER" id="PTHR43434">
    <property type="entry name" value="PHOSPHOGLYCOLATE PHOSPHATASE"/>
    <property type="match status" value="1"/>
</dbReference>
<dbReference type="EC" id="3.1.3.18" evidence="1"/>
<evidence type="ECO:0000313" key="2">
    <source>
        <dbReference type="Proteomes" id="UP000183504"/>
    </source>
</evidence>
<dbReference type="AlphaFoldDB" id="A0A0B7GPN9"/>
<dbReference type="InterPro" id="IPR023198">
    <property type="entry name" value="PGP-like_dom2"/>
</dbReference>
<gene>
    <name evidence="1" type="ORF">SSV_0766</name>
</gene>
<dbReference type="InterPro" id="IPR041492">
    <property type="entry name" value="HAD_2"/>
</dbReference>
<proteinExistence type="predicted"/>
<dbReference type="SFLD" id="SFLDS00003">
    <property type="entry name" value="Haloacid_Dehalogenase"/>
    <property type="match status" value="1"/>
</dbReference>
<dbReference type="InterPro" id="IPR050155">
    <property type="entry name" value="HAD-like_hydrolase_sf"/>
</dbReference>
<name>A0A0B7GPN9_STRSA</name>
<sequence length="191" mass="21618">MKGMNYQDYIWDLGGTLLDNYETSTAAFVQTLKEYGLQAGHDEVYKALKVSTDYAVQHFAPQEKDFLKFYKTNEAEELTHPVLFDGAADLLRRIVDKGGRNFLVSHRDNQVLEFLEKTAIASAFTEVVTSANGFPRKPSPDSMLYLKDKYQIVSGLVIGDRPLDIEAGQAAGFDTYLFDNMQHLEEFIDID</sequence>
<organism evidence="1 2">
    <name type="scientific">Streptococcus sanguinis</name>
    <dbReference type="NCBI Taxonomy" id="1305"/>
    <lineage>
        <taxon>Bacteria</taxon>
        <taxon>Bacillati</taxon>
        <taxon>Bacillota</taxon>
        <taxon>Bacilli</taxon>
        <taxon>Lactobacillales</taxon>
        <taxon>Streptococcaceae</taxon>
        <taxon>Streptococcus</taxon>
    </lineage>
</organism>
<accession>A0A0B7GPN9</accession>
<dbReference type="SUPFAM" id="SSF56784">
    <property type="entry name" value="HAD-like"/>
    <property type="match status" value="1"/>
</dbReference>
<dbReference type="GO" id="GO:0005829">
    <property type="term" value="C:cytosol"/>
    <property type="evidence" value="ECO:0007669"/>
    <property type="project" value="TreeGrafter"/>
</dbReference>